<keyword evidence="1 2" id="KW-0690">Ribosome biogenesis</keyword>
<sequence length="113" mass="12897">MSNRLEKVNSLLQQEISKIIVRDFDFHGALITLTHVDASANLIEARAYVSVMPEDRIDQAVKALNKDVYDIQQKLNKILNMRPVPRIKFVKDPVIAEAARIEGLLESLKKEEK</sequence>
<reference evidence="3 4" key="1">
    <citation type="journal article" date="2016" name="Nat. Commun.">
        <title>Thousands of microbial genomes shed light on interconnected biogeochemical processes in an aquifer system.</title>
        <authorList>
            <person name="Anantharaman K."/>
            <person name="Brown C.T."/>
            <person name="Hug L.A."/>
            <person name="Sharon I."/>
            <person name="Castelle C.J."/>
            <person name="Probst A.J."/>
            <person name="Thomas B.C."/>
            <person name="Singh A."/>
            <person name="Wilkins M.J."/>
            <person name="Karaoz U."/>
            <person name="Brodie E.L."/>
            <person name="Williams K.H."/>
            <person name="Hubbard S.S."/>
            <person name="Banfield J.F."/>
        </authorList>
    </citation>
    <scope>NUCLEOTIDE SEQUENCE [LARGE SCALE GENOMIC DNA]</scope>
</reference>
<protein>
    <recommendedName>
        <fullName evidence="2">Ribosome-binding factor A</fullName>
    </recommendedName>
</protein>
<comment type="subcellular location">
    <subcellularLocation>
        <location evidence="2">Cytoplasm</location>
    </subcellularLocation>
</comment>
<evidence type="ECO:0000256" key="1">
    <source>
        <dbReference type="ARBA" id="ARBA00022517"/>
    </source>
</evidence>
<dbReference type="SUPFAM" id="SSF89919">
    <property type="entry name" value="Ribosome-binding factor A, RbfA"/>
    <property type="match status" value="1"/>
</dbReference>
<dbReference type="PROSITE" id="PS01319">
    <property type="entry name" value="RBFA"/>
    <property type="match status" value="1"/>
</dbReference>
<dbReference type="EMBL" id="MHPA01000027">
    <property type="protein sequence ID" value="OGZ72420.1"/>
    <property type="molecule type" value="Genomic_DNA"/>
</dbReference>
<dbReference type="GO" id="GO:0043024">
    <property type="term" value="F:ribosomal small subunit binding"/>
    <property type="evidence" value="ECO:0007669"/>
    <property type="project" value="TreeGrafter"/>
</dbReference>
<dbReference type="Pfam" id="PF02033">
    <property type="entry name" value="RBFA"/>
    <property type="match status" value="1"/>
</dbReference>
<dbReference type="InterPro" id="IPR020053">
    <property type="entry name" value="Ribosome-bd_factorA_CS"/>
</dbReference>
<dbReference type="InterPro" id="IPR023799">
    <property type="entry name" value="RbfA_dom_sf"/>
</dbReference>
<comment type="caution">
    <text evidence="3">The sequence shown here is derived from an EMBL/GenBank/DDBJ whole genome shotgun (WGS) entry which is preliminary data.</text>
</comment>
<name>A0A1G2ID63_9BACT</name>
<dbReference type="Gene3D" id="3.30.300.20">
    <property type="match status" value="1"/>
</dbReference>
<evidence type="ECO:0000256" key="2">
    <source>
        <dbReference type="HAMAP-Rule" id="MF_00003"/>
    </source>
</evidence>
<dbReference type="GO" id="GO:0005829">
    <property type="term" value="C:cytosol"/>
    <property type="evidence" value="ECO:0007669"/>
    <property type="project" value="TreeGrafter"/>
</dbReference>
<dbReference type="InterPro" id="IPR015946">
    <property type="entry name" value="KH_dom-like_a/b"/>
</dbReference>
<dbReference type="Proteomes" id="UP000176774">
    <property type="component" value="Unassembled WGS sequence"/>
</dbReference>
<comment type="subunit">
    <text evidence="2">Monomer. Binds 30S ribosomal subunits, but not 50S ribosomal subunits or 70S ribosomes.</text>
</comment>
<dbReference type="HAMAP" id="MF_00003">
    <property type="entry name" value="RbfA"/>
    <property type="match status" value="1"/>
</dbReference>
<dbReference type="STRING" id="1802214.A2908_03225"/>
<organism evidence="3 4">
    <name type="scientific">Candidatus Staskawiczbacteria bacterium RIFCSPLOWO2_01_FULL_38_12b</name>
    <dbReference type="NCBI Taxonomy" id="1802214"/>
    <lineage>
        <taxon>Bacteria</taxon>
        <taxon>Candidatus Staskawicziibacteriota</taxon>
    </lineage>
</organism>
<dbReference type="PANTHER" id="PTHR33515">
    <property type="entry name" value="RIBOSOME-BINDING FACTOR A, CHLOROPLASTIC-RELATED"/>
    <property type="match status" value="1"/>
</dbReference>
<dbReference type="InterPro" id="IPR000238">
    <property type="entry name" value="RbfA"/>
</dbReference>
<keyword evidence="2" id="KW-0963">Cytoplasm</keyword>
<accession>A0A1G2ID63</accession>
<evidence type="ECO:0000313" key="4">
    <source>
        <dbReference type="Proteomes" id="UP000176774"/>
    </source>
</evidence>
<dbReference type="PANTHER" id="PTHR33515:SF1">
    <property type="entry name" value="RIBOSOME-BINDING FACTOR A, CHLOROPLASTIC-RELATED"/>
    <property type="match status" value="1"/>
</dbReference>
<gene>
    <name evidence="2" type="primary">rbfA</name>
    <name evidence="3" type="ORF">A2908_03225</name>
</gene>
<evidence type="ECO:0000313" key="3">
    <source>
        <dbReference type="EMBL" id="OGZ72420.1"/>
    </source>
</evidence>
<comment type="function">
    <text evidence="2">One of several proteins that assist in the late maturation steps of the functional core of the 30S ribosomal subunit. Associates with free 30S ribosomal subunits (but not with 30S subunits that are part of 70S ribosomes or polysomes). Required for efficient processing of 16S rRNA. May interact with the 5'-terminal helix region of 16S rRNA.</text>
</comment>
<dbReference type="AlphaFoldDB" id="A0A1G2ID63"/>
<dbReference type="GO" id="GO:0030490">
    <property type="term" value="P:maturation of SSU-rRNA"/>
    <property type="evidence" value="ECO:0007669"/>
    <property type="project" value="UniProtKB-UniRule"/>
</dbReference>
<comment type="similarity">
    <text evidence="2">Belongs to the RbfA family.</text>
</comment>
<proteinExistence type="inferred from homology"/>
<dbReference type="NCBIfam" id="TIGR00082">
    <property type="entry name" value="rbfA"/>
    <property type="match status" value="1"/>
</dbReference>